<dbReference type="EMBL" id="UOER01000232">
    <property type="protein sequence ID" value="VAW24109.1"/>
    <property type="molecule type" value="Genomic_DNA"/>
</dbReference>
<evidence type="ECO:0000313" key="1">
    <source>
        <dbReference type="EMBL" id="VAW24109.1"/>
    </source>
</evidence>
<gene>
    <name evidence="1" type="ORF">MNBD_BACTEROID04-1671</name>
</gene>
<reference evidence="1" key="1">
    <citation type="submission" date="2018-06" db="EMBL/GenBank/DDBJ databases">
        <authorList>
            <person name="Zhirakovskaya E."/>
        </authorList>
    </citation>
    <scope>NUCLEOTIDE SEQUENCE</scope>
</reference>
<sequence length="20" mass="2319">MKAYINNIAYEFKAGETILE</sequence>
<organism evidence="1">
    <name type="scientific">hydrothermal vent metagenome</name>
    <dbReference type="NCBI Taxonomy" id="652676"/>
    <lineage>
        <taxon>unclassified sequences</taxon>
        <taxon>metagenomes</taxon>
        <taxon>ecological metagenomes</taxon>
    </lineage>
</organism>
<proteinExistence type="predicted"/>
<protein>
    <submittedName>
        <fullName evidence="1">Uncharacterized protein</fullName>
    </submittedName>
</protein>
<feature type="non-terminal residue" evidence="1">
    <location>
        <position position="20"/>
    </location>
</feature>
<dbReference type="AlphaFoldDB" id="A0A3B0UHW8"/>
<accession>A0A3B0UHW8</accession>
<name>A0A3B0UHW8_9ZZZZ</name>